<feature type="region of interest" description="Disordered" evidence="7">
    <location>
        <begin position="66"/>
        <end position="203"/>
    </location>
</feature>
<feature type="disulfide bond" evidence="6">
    <location>
        <begin position="304"/>
        <end position="313"/>
    </location>
</feature>
<evidence type="ECO:0000256" key="2">
    <source>
        <dbReference type="ARBA" id="ARBA00022729"/>
    </source>
</evidence>
<keyword evidence="1 6" id="KW-0245">EGF-like domain</keyword>
<dbReference type="SUPFAM" id="SSF57196">
    <property type="entry name" value="EGF/Laminin"/>
    <property type="match status" value="2"/>
</dbReference>
<evidence type="ECO:0000256" key="7">
    <source>
        <dbReference type="SAM" id="MobiDB-lite"/>
    </source>
</evidence>
<keyword evidence="2" id="KW-0732">Signal</keyword>
<protein>
    <recommendedName>
        <fullName evidence="9">EGF-like domain-containing protein</fullName>
    </recommendedName>
</protein>
<evidence type="ECO:0000256" key="8">
    <source>
        <dbReference type="SAM" id="Phobius"/>
    </source>
</evidence>
<gene>
    <name evidence="10" type="ORF">VCS650_LOCUS22258</name>
</gene>
<feature type="domain" description="EGF-like" evidence="9">
    <location>
        <begin position="280"/>
        <end position="314"/>
    </location>
</feature>
<accession>A0A814RZE4</accession>
<evidence type="ECO:0000256" key="4">
    <source>
        <dbReference type="ARBA" id="ARBA00023157"/>
    </source>
</evidence>
<dbReference type="Proteomes" id="UP000663891">
    <property type="component" value="Unassembled WGS sequence"/>
</dbReference>
<organism evidence="10 11">
    <name type="scientific">Adineta steineri</name>
    <dbReference type="NCBI Taxonomy" id="433720"/>
    <lineage>
        <taxon>Eukaryota</taxon>
        <taxon>Metazoa</taxon>
        <taxon>Spiralia</taxon>
        <taxon>Gnathifera</taxon>
        <taxon>Rotifera</taxon>
        <taxon>Eurotatoria</taxon>
        <taxon>Bdelloidea</taxon>
        <taxon>Adinetida</taxon>
        <taxon>Adinetidae</taxon>
        <taxon>Adineta</taxon>
    </lineage>
</organism>
<dbReference type="CDD" id="cd00054">
    <property type="entry name" value="EGF_CA"/>
    <property type="match status" value="1"/>
</dbReference>
<keyword evidence="8" id="KW-1133">Transmembrane helix</keyword>
<feature type="domain" description="EGF-like" evidence="9">
    <location>
        <begin position="316"/>
        <end position="354"/>
    </location>
</feature>
<keyword evidence="4 6" id="KW-1015">Disulfide bond</keyword>
<evidence type="ECO:0000259" key="9">
    <source>
        <dbReference type="PROSITE" id="PS50026"/>
    </source>
</evidence>
<evidence type="ECO:0000313" key="11">
    <source>
        <dbReference type="Proteomes" id="UP000663891"/>
    </source>
</evidence>
<comment type="caution">
    <text evidence="10">The sequence shown here is derived from an EMBL/GenBank/DDBJ whole genome shotgun (WGS) entry which is preliminary data.</text>
</comment>
<evidence type="ECO:0000256" key="5">
    <source>
        <dbReference type="ARBA" id="ARBA00023180"/>
    </source>
</evidence>
<evidence type="ECO:0000256" key="1">
    <source>
        <dbReference type="ARBA" id="ARBA00022536"/>
    </source>
</evidence>
<keyword evidence="8" id="KW-0472">Membrane</keyword>
<dbReference type="Gene3D" id="2.10.25.10">
    <property type="entry name" value="Laminin"/>
    <property type="match status" value="2"/>
</dbReference>
<feature type="domain" description="EGF-like" evidence="9">
    <location>
        <begin position="238"/>
        <end position="278"/>
    </location>
</feature>
<dbReference type="SMART" id="SM00181">
    <property type="entry name" value="EGF"/>
    <property type="match status" value="3"/>
</dbReference>
<keyword evidence="8" id="KW-0812">Transmembrane</keyword>
<keyword evidence="5" id="KW-0325">Glycoprotein</keyword>
<name>A0A814RZE4_9BILA</name>
<dbReference type="Pfam" id="PF00008">
    <property type="entry name" value="EGF"/>
    <property type="match status" value="1"/>
</dbReference>
<dbReference type="PANTHER" id="PTHR12916">
    <property type="entry name" value="CYTOCHROME C OXIDASE POLYPEPTIDE VIC-2"/>
    <property type="match status" value="1"/>
</dbReference>
<dbReference type="PROSITE" id="PS01186">
    <property type="entry name" value="EGF_2"/>
    <property type="match status" value="1"/>
</dbReference>
<keyword evidence="3" id="KW-0677">Repeat</keyword>
<dbReference type="AlphaFoldDB" id="A0A814RZE4"/>
<evidence type="ECO:0000256" key="6">
    <source>
        <dbReference type="PROSITE-ProRule" id="PRU00076"/>
    </source>
</evidence>
<reference evidence="10" key="1">
    <citation type="submission" date="2021-02" db="EMBL/GenBank/DDBJ databases">
        <authorList>
            <person name="Nowell W R."/>
        </authorList>
    </citation>
    <scope>NUCLEOTIDE SEQUENCE</scope>
</reference>
<dbReference type="GO" id="GO:0005112">
    <property type="term" value="F:Notch binding"/>
    <property type="evidence" value="ECO:0007669"/>
    <property type="project" value="TreeGrafter"/>
</dbReference>
<dbReference type="FunFam" id="2.10.25.10:FF:000173">
    <property type="entry name" value="Neurogenic locus notch protein 2"/>
    <property type="match status" value="1"/>
</dbReference>
<feature type="disulfide bond" evidence="6">
    <location>
        <begin position="268"/>
        <end position="277"/>
    </location>
</feature>
<dbReference type="EMBL" id="CAJNON010000249">
    <property type="protein sequence ID" value="CAF1140820.1"/>
    <property type="molecule type" value="Genomic_DNA"/>
</dbReference>
<comment type="caution">
    <text evidence="6">Lacks conserved residue(s) required for the propagation of feature annotation.</text>
</comment>
<dbReference type="InterPro" id="IPR000742">
    <property type="entry name" value="EGF"/>
</dbReference>
<dbReference type="GO" id="GO:0007219">
    <property type="term" value="P:Notch signaling pathway"/>
    <property type="evidence" value="ECO:0007669"/>
    <property type="project" value="TreeGrafter"/>
</dbReference>
<evidence type="ECO:0000256" key="3">
    <source>
        <dbReference type="ARBA" id="ARBA00022737"/>
    </source>
</evidence>
<feature type="transmembrane region" description="Helical" evidence="8">
    <location>
        <begin position="365"/>
        <end position="387"/>
    </location>
</feature>
<dbReference type="OrthoDB" id="430340at2759"/>
<dbReference type="PROSITE" id="PS00022">
    <property type="entry name" value="EGF_1"/>
    <property type="match status" value="2"/>
</dbReference>
<sequence length="449" mass="47071">MGLLITVNGLTTQSSLQSTWMNYTISYEDFDVDSCVSTTVEAISTAETTTTTTTTATTTLTTTATTTTTTTATTSTDAPTTTTTSTEAPTTTTTTGAPTTTTTSTEAPTTTTTTTTGAPTTTTTSTEAPTTTTTTGAPTTTTTSTEAPTTTTTTTTGAPTTTTTSTEAPTTSTTAPTSPTTTMSTGAAMNPMTTTATTTTTTTTDITTKSPLVLYGNGSIFVAPTCPTQSLGTSCNISSDPCAMTQPCLNSATCHTNASALLGYICACVTGYSGTNCEYDVPSCSNCLNGGKCNSTANETTCTCPTGKLGGHCQYEVDICANITCQNYGVCSSSYGNWSCECINPDFYSGTYCQIKSSSLHVKEIVSRSFACVAIGCISTVIGFIILMDVLKYGFHINPSEHDLESWKAKKNYHRRKEERRRADERQKKYNLSKQPILAIRFSYIDAPT</sequence>
<dbReference type="PROSITE" id="PS50026">
    <property type="entry name" value="EGF_3"/>
    <property type="match status" value="3"/>
</dbReference>
<evidence type="ECO:0000313" key="10">
    <source>
        <dbReference type="EMBL" id="CAF1140820.1"/>
    </source>
</evidence>
<dbReference type="PANTHER" id="PTHR12916:SF9">
    <property type="entry name" value="NEUROGENIC LOCUS NOTCH HOMOLOG PROTEIN 1-RELATED"/>
    <property type="match status" value="1"/>
</dbReference>
<proteinExistence type="predicted"/>